<keyword evidence="10" id="KW-0460">Magnesium</keyword>
<dbReference type="GO" id="GO:0000422">
    <property type="term" value="P:autophagy of mitochondrion"/>
    <property type="evidence" value="ECO:0000318"/>
    <property type="project" value="GO_Central"/>
</dbReference>
<dbReference type="GO" id="GO:0000423">
    <property type="term" value="P:mitophagy"/>
    <property type="evidence" value="ECO:0007669"/>
    <property type="project" value="EnsemblMetazoa"/>
</dbReference>
<dbReference type="GO" id="GO:0005524">
    <property type="term" value="F:ATP binding"/>
    <property type="evidence" value="ECO:0007669"/>
    <property type="project" value="UniProtKB-KW"/>
</dbReference>
<dbReference type="GO" id="GO:0004674">
    <property type="term" value="F:protein serine/threonine kinase activity"/>
    <property type="evidence" value="ECO:0000318"/>
    <property type="project" value="GO_Central"/>
</dbReference>
<reference evidence="15" key="2">
    <citation type="submission" date="2022-06" db="UniProtKB">
        <authorList>
            <consortium name="EnsemblMetazoa"/>
        </authorList>
    </citation>
    <scope>IDENTIFICATION</scope>
    <source>
        <strain evidence="15">PS312</strain>
    </source>
</reference>
<dbReference type="OMA" id="QMYKAFT"/>
<gene>
    <name evidence="15" type="primary">WBGene00097489</name>
</gene>
<evidence type="ECO:0000256" key="3">
    <source>
        <dbReference type="ARBA" id="ARBA00012513"/>
    </source>
</evidence>
<dbReference type="Pfam" id="PF00069">
    <property type="entry name" value="Pkinase"/>
    <property type="match status" value="1"/>
</dbReference>
<dbReference type="FunFam" id="1.10.510.10:FF:002026">
    <property type="entry name" value="Serine/threonine-protein kinase pink-1, mitochondrial"/>
    <property type="match status" value="1"/>
</dbReference>
<keyword evidence="4" id="KW-0723">Serine/threonine-protein kinase</keyword>
<dbReference type="GO" id="GO:0090141">
    <property type="term" value="P:positive regulation of mitochondrial fission"/>
    <property type="evidence" value="ECO:0000318"/>
    <property type="project" value="GO_Central"/>
</dbReference>
<dbReference type="GO" id="GO:0031398">
    <property type="term" value="P:positive regulation of protein ubiquitination"/>
    <property type="evidence" value="ECO:0007669"/>
    <property type="project" value="EnsemblMetazoa"/>
</dbReference>
<dbReference type="GO" id="GO:0007005">
    <property type="term" value="P:mitochondrion organization"/>
    <property type="evidence" value="ECO:0007669"/>
    <property type="project" value="EnsemblMetazoa"/>
</dbReference>
<proteinExistence type="predicted"/>
<evidence type="ECO:0000256" key="9">
    <source>
        <dbReference type="ARBA" id="ARBA00022840"/>
    </source>
</evidence>
<accession>A0A8R1U6D4</accession>
<evidence type="ECO:0000256" key="8">
    <source>
        <dbReference type="ARBA" id="ARBA00022777"/>
    </source>
</evidence>
<comment type="catalytic activity">
    <reaction evidence="13">
        <text>L-threonyl-[protein] + ATP = O-phospho-L-threonyl-[protein] + ADP + H(+)</text>
        <dbReference type="Rhea" id="RHEA:46608"/>
        <dbReference type="Rhea" id="RHEA-COMP:11060"/>
        <dbReference type="Rhea" id="RHEA-COMP:11605"/>
        <dbReference type="ChEBI" id="CHEBI:15378"/>
        <dbReference type="ChEBI" id="CHEBI:30013"/>
        <dbReference type="ChEBI" id="CHEBI:30616"/>
        <dbReference type="ChEBI" id="CHEBI:61977"/>
        <dbReference type="ChEBI" id="CHEBI:456216"/>
        <dbReference type="EC" id="2.7.11.1"/>
    </reaction>
</comment>
<keyword evidence="16" id="KW-1185">Reference proteome</keyword>
<dbReference type="InterPro" id="IPR011009">
    <property type="entry name" value="Kinase-like_dom_sf"/>
</dbReference>
<dbReference type="GO" id="GO:0034599">
    <property type="term" value="P:cellular response to oxidative stress"/>
    <property type="evidence" value="ECO:0007669"/>
    <property type="project" value="EnsemblMetazoa"/>
</dbReference>
<dbReference type="GO" id="GO:0042981">
    <property type="term" value="P:regulation of apoptotic process"/>
    <property type="evidence" value="ECO:0000318"/>
    <property type="project" value="GO_Central"/>
</dbReference>
<evidence type="ECO:0000256" key="6">
    <source>
        <dbReference type="ARBA" id="ARBA00022723"/>
    </source>
</evidence>
<dbReference type="PANTHER" id="PTHR22972:SF7">
    <property type="entry name" value="SERINE_THREONINE-PROTEIN KINASE PINK1, MITOCHONDRIAL"/>
    <property type="match status" value="1"/>
</dbReference>
<accession>A0A454XLI5</accession>
<evidence type="ECO:0000256" key="13">
    <source>
        <dbReference type="ARBA" id="ARBA00047899"/>
    </source>
</evidence>
<comment type="cofactor">
    <cofactor evidence="1">
        <name>Mg(2+)</name>
        <dbReference type="ChEBI" id="CHEBI:18420"/>
    </cofactor>
</comment>
<dbReference type="AlphaFoldDB" id="A0A454XLI5"/>
<sequence length="575" mass="64550">MSLNRIGTGALRIAQQVASRVVNHNGTWLLKIVPRLRPPNAAAVQAVVRAAAVPRQLSRNPLMRMIQMTIRHSRHIARPLSNIVMNHRTFFGLDQRPRYVRRQFLFKKPRTDFGIVERVRDLFGTKERYNEHLKKSTLPDRLSAYDIGGNIGYGCNAAVYALRLQSDGPGAATPSTTDKDLKAYPLALKLMFNYEHDRRNNEDGLWSGMGAELAPFPKAAALLKGRMGDFRPLPASHPNIVHVGTAFVDSMPILPDAKQNYPMALPTAVMYDAIEPDPKTLFIVMRRYRLTLQAYLREQPRVSLWARRALVAQLMEGCVFLYKHKVAQRDMKSDNILLSYDNDGEIPQLVISDFGCALANGSFIVDYRHEGMDLGGNLRTRAPEIASALPPSMVDFSMADTWAAGALSYEIFTKLNPFYSVLSSSTYKEYELPILSDRIPEPTRKAVAAVMRRDPKERLPPSIAANVFSLSLFRFGADLHELLPSFASEPLAKEIRKVSKRVERVIDDMISLLAAETISARITSRDLITRAELQLRATFMARLDRDELWASLAFFRETPSPSDTSGCESDVESAV</sequence>
<evidence type="ECO:0000256" key="7">
    <source>
        <dbReference type="ARBA" id="ARBA00022741"/>
    </source>
</evidence>
<dbReference type="SMART" id="SM00220">
    <property type="entry name" value="S_TKc"/>
    <property type="match status" value="1"/>
</dbReference>
<evidence type="ECO:0000256" key="14">
    <source>
        <dbReference type="ARBA" id="ARBA00048679"/>
    </source>
</evidence>
<dbReference type="Gene3D" id="1.10.510.10">
    <property type="entry name" value="Transferase(Phosphotransferase) domain 1"/>
    <property type="match status" value="1"/>
</dbReference>
<dbReference type="InterPro" id="IPR000719">
    <property type="entry name" value="Prot_kinase_dom"/>
</dbReference>
<evidence type="ECO:0000256" key="1">
    <source>
        <dbReference type="ARBA" id="ARBA00001946"/>
    </source>
</evidence>
<reference evidence="16" key="1">
    <citation type="journal article" date="2008" name="Nat. Genet.">
        <title>The Pristionchus pacificus genome provides a unique perspective on nematode lifestyle and parasitism.</title>
        <authorList>
            <person name="Dieterich C."/>
            <person name="Clifton S.W."/>
            <person name="Schuster L.N."/>
            <person name="Chinwalla A."/>
            <person name="Delehaunty K."/>
            <person name="Dinkelacker I."/>
            <person name="Fulton L."/>
            <person name="Fulton R."/>
            <person name="Godfrey J."/>
            <person name="Minx P."/>
            <person name="Mitreva M."/>
            <person name="Roeseler W."/>
            <person name="Tian H."/>
            <person name="Witte H."/>
            <person name="Yang S.P."/>
            <person name="Wilson R.K."/>
            <person name="Sommer R.J."/>
        </authorList>
    </citation>
    <scope>NUCLEOTIDE SEQUENCE [LARGE SCALE GENOMIC DNA]</scope>
    <source>
        <strain evidence="16">PS312</strain>
    </source>
</reference>
<dbReference type="EC" id="2.7.11.1" evidence="3"/>
<dbReference type="EnsemblMetazoa" id="PPA07935.1">
    <property type="protein sequence ID" value="PPA07935.1"/>
    <property type="gene ID" value="WBGene00097489"/>
</dbReference>
<dbReference type="OrthoDB" id="1405469at2759"/>
<evidence type="ECO:0000256" key="12">
    <source>
        <dbReference type="ARBA" id="ARBA00023128"/>
    </source>
</evidence>
<dbReference type="GO" id="GO:0005739">
    <property type="term" value="C:mitochondrion"/>
    <property type="evidence" value="ECO:0000318"/>
    <property type="project" value="GO_Central"/>
</dbReference>
<dbReference type="GO" id="GO:0034976">
    <property type="term" value="P:response to endoplasmic reticulum stress"/>
    <property type="evidence" value="ECO:0007669"/>
    <property type="project" value="EnsemblMetazoa"/>
</dbReference>
<dbReference type="GO" id="GO:0048846">
    <property type="term" value="P:axon extension involved in axon guidance"/>
    <property type="evidence" value="ECO:0007669"/>
    <property type="project" value="EnsemblMetazoa"/>
</dbReference>
<comment type="catalytic activity">
    <reaction evidence="14">
        <text>L-seryl-[protein] + ATP = O-phospho-L-seryl-[protein] + ADP + H(+)</text>
        <dbReference type="Rhea" id="RHEA:17989"/>
        <dbReference type="Rhea" id="RHEA-COMP:9863"/>
        <dbReference type="Rhea" id="RHEA-COMP:11604"/>
        <dbReference type="ChEBI" id="CHEBI:15378"/>
        <dbReference type="ChEBI" id="CHEBI:29999"/>
        <dbReference type="ChEBI" id="CHEBI:30616"/>
        <dbReference type="ChEBI" id="CHEBI:83421"/>
        <dbReference type="ChEBI" id="CHEBI:456216"/>
        <dbReference type="EC" id="2.7.11.1"/>
    </reaction>
</comment>
<dbReference type="PANTHER" id="PTHR22972">
    <property type="entry name" value="SERINE/THREONINE PROTEIN KINASE"/>
    <property type="match status" value="1"/>
</dbReference>
<keyword evidence="8" id="KW-0418">Kinase</keyword>
<name>A0A454XLI5_PRIPA</name>
<keyword evidence="7" id="KW-0547">Nucleotide-binding</keyword>
<protein>
    <recommendedName>
        <fullName evidence="3">non-specific serine/threonine protein kinase</fullName>
        <ecNumber evidence="3">2.7.11.1</ecNumber>
    </recommendedName>
</protein>
<evidence type="ECO:0000256" key="4">
    <source>
        <dbReference type="ARBA" id="ARBA00022527"/>
    </source>
</evidence>
<evidence type="ECO:0000313" key="15">
    <source>
        <dbReference type="EnsemblMetazoa" id="PPA07935.1"/>
    </source>
</evidence>
<evidence type="ECO:0000256" key="10">
    <source>
        <dbReference type="ARBA" id="ARBA00022842"/>
    </source>
</evidence>
<keyword evidence="5" id="KW-0808">Transferase</keyword>
<comment type="subcellular location">
    <subcellularLocation>
        <location evidence="2">Mitochondrion</location>
    </subcellularLocation>
</comment>
<evidence type="ECO:0000256" key="2">
    <source>
        <dbReference type="ARBA" id="ARBA00004173"/>
    </source>
</evidence>
<dbReference type="SUPFAM" id="SSF56112">
    <property type="entry name" value="Protein kinase-like (PK-like)"/>
    <property type="match status" value="1"/>
</dbReference>
<keyword evidence="9" id="KW-0067">ATP-binding</keyword>
<dbReference type="PROSITE" id="PS50011">
    <property type="entry name" value="PROTEIN_KINASE_DOM"/>
    <property type="match status" value="1"/>
</dbReference>
<evidence type="ECO:0000256" key="5">
    <source>
        <dbReference type="ARBA" id="ARBA00022679"/>
    </source>
</evidence>
<dbReference type="GO" id="GO:0046872">
    <property type="term" value="F:metal ion binding"/>
    <property type="evidence" value="ECO:0007669"/>
    <property type="project" value="UniProtKB-KW"/>
</dbReference>
<dbReference type="InterPro" id="IPR051511">
    <property type="entry name" value="MitoQC_Scaffold_Kinases"/>
</dbReference>
<organism evidence="15 16">
    <name type="scientific">Pristionchus pacificus</name>
    <name type="common">Parasitic nematode worm</name>
    <dbReference type="NCBI Taxonomy" id="54126"/>
    <lineage>
        <taxon>Eukaryota</taxon>
        <taxon>Metazoa</taxon>
        <taxon>Ecdysozoa</taxon>
        <taxon>Nematoda</taxon>
        <taxon>Chromadorea</taxon>
        <taxon>Rhabditida</taxon>
        <taxon>Rhabditina</taxon>
        <taxon>Diplogasteromorpha</taxon>
        <taxon>Diplogasteroidea</taxon>
        <taxon>Neodiplogasteridae</taxon>
        <taxon>Pristionchus</taxon>
    </lineage>
</organism>
<keyword evidence="6" id="KW-0479">Metal-binding</keyword>
<keyword evidence="11" id="KW-0809">Transit peptide</keyword>
<keyword evidence="12" id="KW-0496">Mitochondrion</keyword>
<dbReference type="Proteomes" id="UP000005239">
    <property type="component" value="Unassembled WGS sequence"/>
</dbReference>
<evidence type="ECO:0000313" key="16">
    <source>
        <dbReference type="Proteomes" id="UP000005239"/>
    </source>
</evidence>
<evidence type="ECO:0000256" key="11">
    <source>
        <dbReference type="ARBA" id="ARBA00022946"/>
    </source>
</evidence>